<sequence length="91" mass="10312">MNIAFQEADIFDNIDFDRFASTIDVHDPGEKSPVKFRQRANRMGAIDTNVFYQNGLIIGFPAFIDMTISDQRVAGRAAVASMYRFSPLFRS</sequence>
<reference evidence="1 2" key="1">
    <citation type="submission" date="2016-02" db="EMBL/GenBank/DDBJ databases">
        <title>Species-wide whole genome sequencing reveals diversity, host range in Lonsdalea quercina.</title>
        <authorList>
            <person name="Li Y."/>
        </authorList>
    </citation>
    <scope>NUCLEOTIDE SEQUENCE [LARGE SCALE GENOMIC DNA]</scope>
    <source>
        <strain evidence="1 2">CFCC 12721</strain>
    </source>
</reference>
<organism evidence="1 2">
    <name type="scientific">Lonsdalea populi</name>
    <dbReference type="NCBI Taxonomy" id="1172565"/>
    <lineage>
        <taxon>Bacteria</taxon>
        <taxon>Pseudomonadati</taxon>
        <taxon>Pseudomonadota</taxon>
        <taxon>Gammaproteobacteria</taxon>
        <taxon>Enterobacterales</taxon>
        <taxon>Pectobacteriaceae</taxon>
        <taxon>Lonsdalea</taxon>
    </lineage>
</organism>
<evidence type="ECO:0000313" key="1">
    <source>
        <dbReference type="EMBL" id="RAT33550.1"/>
    </source>
</evidence>
<dbReference type="Proteomes" id="UP000250186">
    <property type="component" value="Unassembled WGS sequence"/>
</dbReference>
<gene>
    <name evidence="1" type="ORF">AU492_10170</name>
</gene>
<protein>
    <submittedName>
        <fullName evidence="1">Uncharacterized protein</fullName>
    </submittedName>
</protein>
<name>A0ABX9ERM6_9GAMM</name>
<dbReference type="EMBL" id="LUSW01000021">
    <property type="protein sequence ID" value="RAT33550.1"/>
    <property type="molecule type" value="Genomic_DNA"/>
</dbReference>
<accession>A0ABX9ERM6</accession>
<proteinExistence type="predicted"/>
<evidence type="ECO:0000313" key="2">
    <source>
        <dbReference type="Proteomes" id="UP000250186"/>
    </source>
</evidence>
<comment type="caution">
    <text evidence="1">The sequence shown here is derived from an EMBL/GenBank/DDBJ whole genome shotgun (WGS) entry which is preliminary data.</text>
</comment>
<keyword evidence="2" id="KW-1185">Reference proteome</keyword>